<accession>A0A9Q8UVM1</accession>
<evidence type="ECO:0000313" key="7">
    <source>
        <dbReference type="EMBL" id="UJO24012.1"/>
    </source>
</evidence>
<dbReference type="Pfam" id="PF00282">
    <property type="entry name" value="Pyridoxal_deC"/>
    <property type="match status" value="1"/>
</dbReference>
<evidence type="ECO:0000256" key="6">
    <source>
        <dbReference type="RuleBase" id="RU000382"/>
    </source>
</evidence>
<evidence type="ECO:0000313" key="8">
    <source>
        <dbReference type="Proteomes" id="UP000756132"/>
    </source>
</evidence>
<evidence type="ECO:0000256" key="5">
    <source>
        <dbReference type="PIRSR" id="PIRSR602129-50"/>
    </source>
</evidence>
<dbReference type="GO" id="GO:0030170">
    <property type="term" value="F:pyridoxal phosphate binding"/>
    <property type="evidence" value="ECO:0007669"/>
    <property type="project" value="InterPro"/>
</dbReference>
<comment type="similarity">
    <text evidence="2 6">Belongs to the group II decarboxylase family.</text>
</comment>
<keyword evidence="4 6" id="KW-0456">Lyase</keyword>
<evidence type="ECO:0000256" key="4">
    <source>
        <dbReference type="ARBA" id="ARBA00023239"/>
    </source>
</evidence>
<comment type="cofactor">
    <cofactor evidence="1 5 6">
        <name>pyridoxal 5'-phosphate</name>
        <dbReference type="ChEBI" id="CHEBI:597326"/>
    </cofactor>
</comment>
<dbReference type="InterPro" id="IPR015424">
    <property type="entry name" value="PyrdxlP-dep_Trfase"/>
</dbReference>
<evidence type="ECO:0000256" key="3">
    <source>
        <dbReference type="ARBA" id="ARBA00022898"/>
    </source>
</evidence>
<dbReference type="Proteomes" id="UP000756132">
    <property type="component" value="Chromosome 11"/>
</dbReference>
<organism evidence="7 8">
    <name type="scientific">Passalora fulva</name>
    <name type="common">Tomato leaf mold</name>
    <name type="synonym">Cladosporium fulvum</name>
    <dbReference type="NCBI Taxonomy" id="5499"/>
    <lineage>
        <taxon>Eukaryota</taxon>
        <taxon>Fungi</taxon>
        <taxon>Dikarya</taxon>
        <taxon>Ascomycota</taxon>
        <taxon>Pezizomycotina</taxon>
        <taxon>Dothideomycetes</taxon>
        <taxon>Dothideomycetidae</taxon>
        <taxon>Mycosphaerellales</taxon>
        <taxon>Mycosphaerellaceae</taxon>
        <taxon>Fulvia</taxon>
    </lineage>
</organism>
<feature type="modified residue" description="N6-(pyridoxal phosphate)lysine" evidence="5">
    <location>
        <position position="301"/>
    </location>
</feature>
<keyword evidence="3 5" id="KW-0663">Pyridoxal phosphate</keyword>
<gene>
    <name evidence="7" type="ORF">CLAFUR5_12889</name>
</gene>
<reference evidence="7" key="2">
    <citation type="journal article" date="2022" name="Microb. Genom.">
        <title>A chromosome-scale genome assembly of the tomato pathogen Cladosporium fulvum reveals a compartmentalized genome architecture and the presence of a dispensable chromosome.</title>
        <authorList>
            <person name="Zaccaron A.Z."/>
            <person name="Chen L.H."/>
            <person name="Samaras A."/>
            <person name="Stergiopoulos I."/>
        </authorList>
    </citation>
    <scope>NUCLEOTIDE SEQUENCE</scope>
    <source>
        <strain evidence="7">Race5_Kim</strain>
    </source>
</reference>
<keyword evidence="8" id="KW-1185">Reference proteome</keyword>
<dbReference type="InterPro" id="IPR015421">
    <property type="entry name" value="PyrdxlP-dep_Trfase_major"/>
</dbReference>
<evidence type="ECO:0000256" key="1">
    <source>
        <dbReference type="ARBA" id="ARBA00001933"/>
    </source>
</evidence>
<dbReference type="OrthoDB" id="2161780at2759"/>
<dbReference type="Gene3D" id="3.90.1150.10">
    <property type="entry name" value="Aspartate Aminotransferase, domain 1"/>
    <property type="match status" value="1"/>
</dbReference>
<proteinExistence type="inferred from homology"/>
<evidence type="ECO:0000256" key="2">
    <source>
        <dbReference type="ARBA" id="ARBA00009533"/>
    </source>
</evidence>
<dbReference type="GO" id="GO:0005737">
    <property type="term" value="C:cytoplasm"/>
    <property type="evidence" value="ECO:0007669"/>
    <property type="project" value="TreeGrafter"/>
</dbReference>
<dbReference type="PANTHER" id="PTHR11999:SF165">
    <property type="entry name" value="DECARBOXYLASE, PUTATIVE (AFU_ORTHOLOGUE AFUA_2G04980)-RELATED"/>
    <property type="match status" value="1"/>
</dbReference>
<dbReference type="GeneID" id="71992767"/>
<dbReference type="RefSeq" id="XP_047768378.1">
    <property type="nucleotide sequence ID" value="XM_047912037.1"/>
</dbReference>
<dbReference type="AlphaFoldDB" id="A0A9Q8UVM1"/>
<dbReference type="InterPro" id="IPR002129">
    <property type="entry name" value="PyrdxlP-dep_de-COase"/>
</dbReference>
<dbReference type="GO" id="GO:0016831">
    <property type="term" value="F:carboxy-lyase activity"/>
    <property type="evidence" value="ECO:0007669"/>
    <property type="project" value="TreeGrafter"/>
</dbReference>
<protein>
    <submittedName>
        <fullName evidence="7">L-2,4-diaminobutyrate decarboxylase</fullName>
    </submittedName>
</protein>
<dbReference type="SUPFAM" id="SSF53383">
    <property type="entry name" value="PLP-dependent transferases"/>
    <property type="match status" value="1"/>
</dbReference>
<dbReference type="EMBL" id="CP090173">
    <property type="protein sequence ID" value="UJO24012.1"/>
    <property type="molecule type" value="Genomic_DNA"/>
</dbReference>
<name>A0A9Q8UVM1_PASFU</name>
<dbReference type="KEGG" id="ffu:CLAFUR5_12889"/>
<dbReference type="GO" id="GO:0019752">
    <property type="term" value="P:carboxylic acid metabolic process"/>
    <property type="evidence" value="ECO:0007669"/>
    <property type="project" value="InterPro"/>
</dbReference>
<reference evidence="7" key="1">
    <citation type="submission" date="2021-12" db="EMBL/GenBank/DDBJ databases">
        <authorList>
            <person name="Zaccaron A."/>
            <person name="Stergiopoulos I."/>
        </authorList>
    </citation>
    <scope>NUCLEOTIDE SEQUENCE</scope>
    <source>
        <strain evidence="7">Race5_Kim</strain>
    </source>
</reference>
<dbReference type="InterPro" id="IPR010977">
    <property type="entry name" value="Aromatic_deC"/>
</dbReference>
<dbReference type="Gene3D" id="3.40.640.10">
    <property type="entry name" value="Type I PLP-dependent aspartate aminotransferase-like (Major domain)"/>
    <property type="match status" value="1"/>
</dbReference>
<dbReference type="InterPro" id="IPR015422">
    <property type="entry name" value="PyrdxlP-dep_Trfase_small"/>
</dbReference>
<sequence length="484" mass="52923">MAEEYVLPAKDIIDNARTKLLYTVPTEGLGEDAVKHHLETHIAPALNRQSQSPTYYGFVTGGATPAAKHADHLAVEHDQNVQVHLPDDTICTDVEDAALRMVCDLLRLDHHDWQHRTFTTGATASNIVGLACGREYVIREAAKRKGKDVNAYNISERGLFTTMLELDLSSIQILTTAPHSSLRKAASILGLGRESVQDLGLYQTPHNFDFNALEAALQKPNTASIIVVSCAEVNTGFFATSGNDMHSLRSLATKYNAWTHIDAAVGLPARFLPSGDNTLSAIYDGVKDIELADSITGDAHKLFNVPYDCGIFLSRHLGLGMQVFQNVGAAYLATGLTSSVPSPLNIAIENSRRFRALPVYATLAAYGRSGLGDTLKRQIALARSIAQFIASEPGFEILPRSPPSFNKVKEQGISRIYIVVLFRATDDALNKELVQRINATRKIFVSGTQWDGQPAARFALSNWQVDVERDMALITEVLRGVLKD</sequence>
<dbReference type="PANTHER" id="PTHR11999">
    <property type="entry name" value="GROUP II PYRIDOXAL-5-PHOSPHATE DECARBOXYLASE"/>
    <property type="match status" value="1"/>
</dbReference>